<dbReference type="CDD" id="cd00030">
    <property type="entry name" value="C2"/>
    <property type="match status" value="1"/>
</dbReference>
<name>A0ABV5NZ86_9ACTN</name>
<evidence type="ECO:0000259" key="3">
    <source>
        <dbReference type="Pfam" id="PF01345"/>
    </source>
</evidence>
<dbReference type="EMBL" id="JBHMCF010000042">
    <property type="protein sequence ID" value="MFB9475577.1"/>
    <property type="molecule type" value="Genomic_DNA"/>
</dbReference>
<proteinExistence type="predicted"/>
<dbReference type="Pfam" id="PF01345">
    <property type="entry name" value="DUF11"/>
    <property type="match status" value="1"/>
</dbReference>
<feature type="chain" id="PRO_5045061161" description="DUF11 domain-containing protein" evidence="2">
    <location>
        <begin position="30"/>
        <end position="943"/>
    </location>
</feature>
<dbReference type="Gene3D" id="3.40.390.10">
    <property type="entry name" value="Collagenase (Catalytic Domain)"/>
    <property type="match status" value="1"/>
</dbReference>
<evidence type="ECO:0000313" key="4">
    <source>
        <dbReference type="EMBL" id="MFB9475577.1"/>
    </source>
</evidence>
<organism evidence="4 5">
    <name type="scientific">Nonomuraea salmonea</name>
    <dbReference type="NCBI Taxonomy" id="46181"/>
    <lineage>
        <taxon>Bacteria</taxon>
        <taxon>Bacillati</taxon>
        <taxon>Actinomycetota</taxon>
        <taxon>Actinomycetes</taxon>
        <taxon>Streptosporangiales</taxon>
        <taxon>Streptosporangiaceae</taxon>
        <taxon>Nonomuraea</taxon>
    </lineage>
</organism>
<keyword evidence="5" id="KW-1185">Reference proteome</keyword>
<accession>A0ABV5NZ86</accession>
<feature type="domain" description="DUF11" evidence="3">
    <location>
        <begin position="676"/>
        <end position="766"/>
    </location>
</feature>
<dbReference type="Proteomes" id="UP001589568">
    <property type="component" value="Unassembled WGS sequence"/>
</dbReference>
<reference evidence="4 5" key="1">
    <citation type="submission" date="2024-09" db="EMBL/GenBank/DDBJ databases">
        <authorList>
            <person name="Sun Q."/>
            <person name="Mori K."/>
        </authorList>
    </citation>
    <scope>NUCLEOTIDE SEQUENCE [LARGE SCALE GENOMIC DNA]</scope>
    <source>
        <strain evidence="4 5">JCM 3324</strain>
    </source>
</reference>
<dbReference type="SUPFAM" id="SSF55486">
    <property type="entry name" value="Metalloproteases ('zincins'), catalytic domain"/>
    <property type="match status" value="1"/>
</dbReference>
<feature type="region of interest" description="Disordered" evidence="1">
    <location>
        <begin position="590"/>
        <end position="612"/>
    </location>
</feature>
<keyword evidence="2" id="KW-0732">Signal</keyword>
<dbReference type="InterPro" id="IPR024079">
    <property type="entry name" value="MetalloPept_cat_dom_sf"/>
</dbReference>
<feature type="signal peptide" evidence="2">
    <location>
        <begin position="1"/>
        <end position="29"/>
    </location>
</feature>
<gene>
    <name evidence="4" type="ORF">ACFFR3_39325</name>
</gene>
<feature type="region of interest" description="Disordered" evidence="1">
    <location>
        <begin position="455"/>
        <end position="478"/>
    </location>
</feature>
<dbReference type="InterPro" id="IPR013783">
    <property type="entry name" value="Ig-like_fold"/>
</dbReference>
<evidence type="ECO:0000256" key="1">
    <source>
        <dbReference type="SAM" id="MobiDB-lite"/>
    </source>
</evidence>
<comment type="caution">
    <text evidence="4">The sequence shown here is derived from an EMBL/GenBank/DDBJ whole genome shotgun (WGS) entry which is preliminary data.</text>
</comment>
<dbReference type="InterPro" id="IPR001434">
    <property type="entry name" value="OmcB-like_DUF11"/>
</dbReference>
<protein>
    <recommendedName>
        <fullName evidence="3">DUF11 domain-containing protein</fullName>
    </recommendedName>
</protein>
<feature type="compositionally biased region" description="Basic and acidic residues" evidence="1">
    <location>
        <begin position="466"/>
        <end position="478"/>
    </location>
</feature>
<feature type="compositionally biased region" description="Polar residues" evidence="1">
    <location>
        <begin position="590"/>
        <end position="601"/>
    </location>
</feature>
<sequence>MSSSVLRVTLALIMTVAGLVLVGSPAAHAADTQPLNVRILLVNCAAPCDERGLEALGESTPDFYGKITFAGFPTHTTPRAPDDQSQVAPFWTHSQQIPTTVVEQEISIQIWDHDSTSGDDLADTSPVEGQADTRFKVNMIHGTVSGDLNDSTGCVAGNGEPGGGVFGPDPKPSVQVCVEVTPTSVTDSDRDGFTDYEEYRGLDFDDDNVVDLTLPDVDPDRRDLYVEIDWMKDRKPQDGVLERVEEVFDRAPVTNEQSGATGLALHLLADEEVPYAEAIDFSDDRRPGAYDDFDDIKSGSCGPDDDGHFGTTADRESALCEEIVQFKRRHFRYGVFINGLTGSGTTSGRAELHDRGGDDFVVSLGRWTDDMFKAGGGRVAVEQGTLLHELGHTLGLGHGGRYTNGVVDSINCKPNYQSVMNYAWQTQNLDSGRPLDYQRFGKQTLLENDLDETQEPGLAGARKPVIHGDDGEVARSDPDEKIDWDGDGTFTTGAVADINHIPDFEEGCTSDDASERLVSNPDWSQLVYGFTGSPYWADGNHGPVVPELTGDAVLKVTAVDLTAGMTVDKAEAAGGDTVTATVTIGNKGASVSSDTSVTFTPPTGEPVTRPLDDLAPERTATETFTYEIPCTVADGSALTSTAEVTGENADGLPEPESTLADNKATAVTTVSAPVMAVTATATASVRAGAAITYAIGHRNTGHAPATGAELTYVLPADVYYSEALDAGAGPRPKEVTRNDDGTTTLTWPLGTVAPGASGEITFTARPGLLFEAGATVTGRAGLAYGGANDCTFGPATATAQTAITEAAPGRHPLLSTLWALRTDLRTDEVRARVQATDTRFDGNGDGALSQKETSDALLLPLLQPKELRAELLATTLNLATRQINAGTHVHTATITKLKLRTVGDAVRHARKVLAEPPAVGNLVAYTDATLVLVQINSGVAERY</sequence>
<dbReference type="RefSeq" id="WP_379484771.1">
    <property type="nucleotide sequence ID" value="NZ_JBHMCF010000042.1"/>
</dbReference>
<dbReference type="Gene3D" id="2.60.40.10">
    <property type="entry name" value="Immunoglobulins"/>
    <property type="match status" value="1"/>
</dbReference>
<evidence type="ECO:0000313" key="5">
    <source>
        <dbReference type="Proteomes" id="UP001589568"/>
    </source>
</evidence>
<evidence type="ECO:0000256" key="2">
    <source>
        <dbReference type="SAM" id="SignalP"/>
    </source>
</evidence>